<dbReference type="Proteomes" id="UP001066276">
    <property type="component" value="Chromosome 6"/>
</dbReference>
<evidence type="ECO:0000256" key="1">
    <source>
        <dbReference type="SAM" id="MobiDB-lite"/>
    </source>
</evidence>
<comment type="caution">
    <text evidence="2">The sequence shown here is derived from an EMBL/GenBank/DDBJ whole genome shotgun (WGS) entry which is preliminary data.</text>
</comment>
<dbReference type="EMBL" id="JANPWB010000010">
    <property type="protein sequence ID" value="KAJ1142459.1"/>
    <property type="molecule type" value="Genomic_DNA"/>
</dbReference>
<evidence type="ECO:0000313" key="4">
    <source>
        <dbReference type="Proteomes" id="UP001066276"/>
    </source>
</evidence>
<organism evidence="2 4">
    <name type="scientific">Pleurodeles waltl</name>
    <name type="common">Iberian ribbed newt</name>
    <dbReference type="NCBI Taxonomy" id="8319"/>
    <lineage>
        <taxon>Eukaryota</taxon>
        <taxon>Metazoa</taxon>
        <taxon>Chordata</taxon>
        <taxon>Craniata</taxon>
        <taxon>Vertebrata</taxon>
        <taxon>Euteleostomi</taxon>
        <taxon>Amphibia</taxon>
        <taxon>Batrachia</taxon>
        <taxon>Caudata</taxon>
        <taxon>Salamandroidea</taxon>
        <taxon>Salamandridae</taxon>
        <taxon>Pleurodelinae</taxon>
        <taxon>Pleurodeles</taxon>
    </lineage>
</organism>
<reference evidence="2" key="1">
    <citation type="journal article" date="2022" name="bioRxiv">
        <title>Sequencing and chromosome-scale assembly of the giantPleurodeles waltlgenome.</title>
        <authorList>
            <person name="Brown T."/>
            <person name="Elewa A."/>
            <person name="Iarovenko S."/>
            <person name="Subramanian E."/>
            <person name="Araus A.J."/>
            <person name="Petzold A."/>
            <person name="Susuki M."/>
            <person name="Suzuki K.-i.T."/>
            <person name="Hayashi T."/>
            <person name="Toyoda A."/>
            <person name="Oliveira C."/>
            <person name="Osipova E."/>
            <person name="Leigh N.D."/>
            <person name="Simon A."/>
            <person name="Yun M.H."/>
        </authorList>
    </citation>
    <scope>NUCLEOTIDE SEQUENCE</scope>
    <source>
        <strain evidence="2">20211129_DDA</strain>
        <tissue evidence="2">Liver</tissue>
    </source>
</reference>
<dbReference type="EMBL" id="JANPWB010000010">
    <property type="protein sequence ID" value="KAJ1142460.1"/>
    <property type="molecule type" value="Genomic_DNA"/>
</dbReference>
<feature type="region of interest" description="Disordered" evidence="1">
    <location>
        <begin position="1"/>
        <end position="71"/>
    </location>
</feature>
<sequence>MDALIRPTEEEGEHESPEGAESRLPMRELSNTAKAIEDSADMDGVFEIWSEEWWTPPEDAEEAPQIRRVAA</sequence>
<dbReference type="AlphaFoldDB" id="A0AAV7QTS4"/>
<gene>
    <name evidence="2" type="ORF">NDU88_008780</name>
    <name evidence="3" type="ORF">NDU88_008781</name>
</gene>
<accession>A0AAV7QTS4</accession>
<name>A0AAV7QTS4_PLEWA</name>
<evidence type="ECO:0000313" key="3">
    <source>
        <dbReference type="EMBL" id="KAJ1142460.1"/>
    </source>
</evidence>
<evidence type="ECO:0000313" key="2">
    <source>
        <dbReference type="EMBL" id="KAJ1142459.1"/>
    </source>
</evidence>
<feature type="compositionally biased region" description="Basic and acidic residues" evidence="1">
    <location>
        <begin position="14"/>
        <end position="26"/>
    </location>
</feature>
<protein>
    <submittedName>
        <fullName evidence="2">Uncharacterized protein</fullName>
    </submittedName>
</protein>
<keyword evidence="4" id="KW-1185">Reference proteome</keyword>
<proteinExistence type="predicted"/>